<dbReference type="Gene3D" id="3.30.160.20">
    <property type="match status" value="1"/>
</dbReference>
<feature type="region of interest" description="Disordered" evidence="2">
    <location>
        <begin position="328"/>
        <end position="350"/>
    </location>
</feature>
<evidence type="ECO:0000259" key="3">
    <source>
        <dbReference type="PROSITE" id="PS50137"/>
    </source>
</evidence>
<dbReference type="Pfam" id="PF00035">
    <property type="entry name" value="dsrm"/>
    <property type="match status" value="1"/>
</dbReference>
<feature type="compositionally biased region" description="Basic and acidic residues" evidence="2">
    <location>
        <begin position="209"/>
        <end position="230"/>
    </location>
</feature>
<dbReference type="PANTHER" id="PTHR46528">
    <property type="entry name" value="PROTEIN SON"/>
    <property type="match status" value="1"/>
</dbReference>
<organism evidence="7">
    <name type="scientific">Diabrotica virgifera virgifera</name>
    <name type="common">western corn rootworm</name>
    <dbReference type="NCBI Taxonomy" id="50390"/>
    <lineage>
        <taxon>Eukaryota</taxon>
        <taxon>Metazoa</taxon>
        <taxon>Ecdysozoa</taxon>
        <taxon>Arthropoda</taxon>
        <taxon>Hexapoda</taxon>
        <taxon>Insecta</taxon>
        <taxon>Pterygota</taxon>
        <taxon>Neoptera</taxon>
        <taxon>Endopterygota</taxon>
        <taxon>Coleoptera</taxon>
        <taxon>Polyphaga</taxon>
        <taxon>Cucujiformia</taxon>
        <taxon>Chrysomeloidea</taxon>
        <taxon>Chrysomelidae</taxon>
        <taxon>Galerucinae</taxon>
        <taxon>Diabroticina</taxon>
        <taxon>Diabroticites</taxon>
        <taxon>Diabrotica</taxon>
    </lineage>
</organism>
<keyword evidence="6" id="KW-1185">Reference proteome</keyword>
<gene>
    <name evidence="7" type="primary">LOC114336447</name>
</gene>
<dbReference type="InterPro" id="IPR014720">
    <property type="entry name" value="dsRBD_dom"/>
</dbReference>
<dbReference type="RefSeq" id="XP_050502613.1">
    <property type="nucleotide sequence ID" value="XM_050646656.1"/>
</dbReference>
<dbReference type="KEGG" id="dvv:114336447"/>
<name>A0A6P7GCM9_DIAVI</name>
<feature type="region of interest" description="Disordered" evidence="2">
    <location>
        <begin position="175"/>
        <end position="311"/>
    </location>
</feature>
<feature type="domain" description="G-patch" evidence="4">
    <location>
        <begin position="672"/>
        <end position="718"/>
    </location>
</feature>
<feature type="region of interest" description="Disordered" evidence="2">
    <location>
        <begin position="472"/>
        <end position="539"/>
    </location>
</feature>
<protein>
    <submittedName>
        <fullName evidence="7">Protein SON-like</fullName>
    </submittedName>
</protein>
<dbReference type="InterPro" id="IPR032922">
    <property type="entry name" value="SON"/>
</dbReference>
<dbReference type="EnsemblMetazoa" id="XM_050646656.1">
    <property type="protein sequence ID" value="XP_050502613.1"/>
    <property type="gene ID" value="LOC114336447"/>
</dbReference>
<dbReference type="Proteomes" id="UP001652700">
    <property type="component" value="Unplaced"/>
</dbReference>
<proteinExistence type="predicted"/>
<feature type="region of interest" description="Disordered" evidence="2">
    <location>
        <begin position="112"/>
        <end position="153"/>
    </location>
</feature>
<accession>A0A6P7GCM9</accession>
<dbReference type="SMART" id="SM00443">
    <property type="entry name" value="G_patch"/>
    <property type="match status" value="1"/>
</dbReference>
<evidence type="ECO:0000313" key="7">
    <source>
        <dbReference type="RefSeq" id="XP_028142613.1"/>
    </source>
</evidence>
<feature type="domain" description="DRBM" evidence="3">
    <location>
        <begin position="738"/>
        <end position="808"/>
    </location>
</feature>
<feature type="compositionally biased region" description="Basic residues" evidence="2">
    <location>
        <begin position="51"/>
        <end position="76"/>
    </location>
</feature>
<feature type="region of interest" description="Disordered" evidence="2">
    <location>
        <begin position="412"/>
        <end position="438"/>
    </location>
</feature>
<keyword evidence="1" id="KW-0694">RNA-binding</keyword>
<feature type="compositionally biased region" description="Low complexity" evidence="2">
    <location>
        <begin position="501"/>
        <end position="527"/>
    </location>
</feature>
<sequence>MFSIKEEKEQKPEIADPPQKSSMEILSELFSTFHAEPPVIVKKEKTEESNKKHKKKKKHKSKEKKHKKKDKKRKRSTSTSSSSSEKDDKMDLAQILIKQEKELAERKIKQELKKVRTQSSDENNEDDIKKEKKNAKEKEAEEEFKPSSINKNKIIIKDIKFKSLFDSAINEIKKKIDVEEGELSTDSNSSKQHKKKKHKCHSKRRSRSTSRDRKDKQKRSKIEDTSDRERDRHRRHSRDREHTRERDKERHRDTSRSRDKDKDKDRDYYNGRDRNKDRYRERQRSRDRHRDEYSRDLEDYRRSKGRHKDDDFYKREDTNEKWFMRDRYRGYDSRSKHRSPSNERDSKFDKKKLLEIARRNAITMMKSGSLPAALTLGPQAQEKVIAAIKSGGKTIEELTDFCKTLSKKEELGELSSLSEGDDSDSDTDKPFHHPFQIKDRPTSITMNIKNSVPLPVKSAFERTSELRIQFPVSSGQHHRKGEEWMPVSPPSAKKLDGLPPSAVTAAATAAATSTASSNTTSTSGIPLPLEPPPASPVIQSPEKIPLPTVAPSKPSLLPVKNDKIPTVPAPPNAPPGPQVFPTQASKISVDIGSIISQRLSAMRKLQENPNDVQALTEVYKSNKEMQSWATSKQQLGQFTGSTGAQILSQAELSSGYQAWAKKDQLQTAAPVSGGMGMHLLQKMGWKPGEGLGKDRTGTLEPLLLEVKLDKKGLVANEEQKHKKKPKVQGSIKNFLGKHPVSLLGEYASKKKLGAPQYILEFECGPDHKKNFLFKVLLNGVEYKPNVAANNKKEAKAAAASMCLQQIGLLPAKPQSSAQAQTTT</sequence>
<evidence type="ECO:0000313" key="5">
    <source>
        <dbReference type="EnsemblMetazoa" id="XP_050502613.1"/>
    </source>
</evidence>
<dbReference type="InParanoid" id="A0A6P7GCM9"/>
<dbReference type="SMART" id="SM00358">
    <property type="entry name" value="DSRM"/>
    <property type="match status" value="1"/>
</dbReference>
<dbReference type="GeneID" id="114336447"/>
<evidence type="ECO:0000313" key="6">
    <source>
        <dbReference type="Proteomes" id="UP001652700"/>
    </source>
</evidence>
<feature type="compositionally biased region" description="Basic and acidic residues" evidence="2">
    <location>
        <begin position="41"/>
        <end position="50"/>
    </location>
</feature>
<dbReference type="GO" id="GO:0051726">
    <property type="term" value="P:regulation of cell cycle"/>
    <property type="evidence" value="ECO:0007669"/>
    <property type="project" value="InterPro"/>
</dbReference>
<dbReference type="InterPro" id="IPR000467">
    <property type="entry name" value="G_patch_dom"/>
</dbReference>
<dbReference type="Pfam" id="PF01585">
    <property type="entry name" value="G-patch"/>
    <property type="match status" value="1"/>
</dbReference>
<evidence type="ECO:0000256" key="2">
    <source>
        <dbReference type="SAM" id="MobiDB-lite"/>
    </source>
</evidence>
<feature type="compositionally biased region" description="Basic residues" evidence="2">
    <location>
        <begin position="191"/>
        <end position="208"/>
    </location>
</feature>
<feature type="compositionally biased region" description="Basic and acidic residues" evidence="2">
    <location>
        <begin position="426"/>
        <end position="438"/>
    </location>
</feature>
<dbReference type="SUPFAM" id="SSF54768">
    <property type="entry name" value="dsRNA-binding domain-like"/>
    <property type="match status" value="1"/>
</dbReference>
<feature type="region of interest" description="Disordered" evidence="2">
    <location>
        <begin position="1"/>
        <end position="93"/>
    </location>
</feature>
<evidence type="ECO:0000259" key="4">
    <source>
        <dbReference type="PROSITE" id="PS50174"/>
    </source>
</evidence>
<dbReference type="GO" id="GO:0003723">
    <property type="term" value="F:RNA binding"/>
    <property type="evidence" value="ECO:0007669"/>
    <property type="project" value="UniProtKB-UniRule"/>
</dbReference>
<evidence type="ECO:0000256" key="1">
    <source>
        <dbReference type="PROSITE-ProRule" id="PRU00266"/>
    </source>
</evidence>
<dbReference type="AlphaFoldDB" id="A0A6P7GCM9"/>
<dbReference type="RefSeq" id="XP_028142613.1">
    <property type="nucleotide sequence ID" value="XM_028286812.1"/>
</dbReference>
<dbReference type="PANTHER" id="PTHR46528:SF1">
    <property type="entry name" value="PROTEIN SON"/>
    <property type="match status" value="1"/>
</dbReference>
<dbReference type="FunCoup" id="A0A6P7GCM9">
    <property type="interactions" value="40"/>
</dbReference>
<feature type="compositionally biased region" description="Basic and acidic residues" evidence="2">
    <location>
        <begin position="238"/>
        <end position="311"/>
    </location>
</feature>
<feature type="compositionally biased region" description="Basic and acidic residues" evidence="2">
    <location>
        <begin position="126"/>
        <end position="145"/>
    </location>
</feature>
<dbReference type="OrthoDB" id="786951at2759"/>
<feature type="compositionally biased region" description="Basic and acidic residues" evidence="2">
    <location>
        <begin position="1"/>
        <end position="14"/>
    </location>
</feature>
<dbReference type="PROSITE" id="PS50137">
    <property type="entry name" value="DS_RBD"/>
    <property type="match status" value="1"/>
</dbReference>
<dbReference type="PROSITE" id="PS50174">
    <property type="entry name" value="G_PATCH"/>
    <property type="match status" value="1"/>
</dbReference>
<reference evidence="5" key="2">
    <citation type="submission" date="2025-05" db="UniProtKB">
        <authorList>
            <consortium name="EnsemblMetazoa"/>
        </authorList>
    </citation>
    <scope>IDENTIFICATION</scope>
</reference>
<reference evidence="7" key="1">
    <citation type="submission" date="2025-04" db="UniProtKB">
        <authorList>
            <consortium name="RefSeq"/>
        </authorList>
    </citation>
    <scope>IDENTIFICATION</scope>
</reference>
<dbReference type="GO" id="GO:0048024">
    <property type="term" value="P:regulation of mRNA splicing, via spliceosome"/>
    <property type="evidence" value="ECO:0007669"/>
    <property type="project" value="TreeGrafter"/>
</dbReference>